<sequence>MASTSAPYWGELPVTKPSGSRRPSADASPAEPDRRQLLDVSAQPQPKSNRASVQTTNTEAPTESTMSPYGSPTSTSFPSQGLAPRPPSFPYGANRYLQQQSRRQSSRGRNTDTAAENDPAAYADDSDTLPTAPDVPRGPPLSYRSPYEDAHSYGYPPLPPATPPSPRRPELTLATDPMDLASPEQYYTTATSRPAAGDAPPSSGARGGPSRRMSTRSGHSERRKKLEEVRSPLQKLELTLDSITKEEKRARVAAAEQVYREREGQAAARAQLEGPRPLPQPQPREQLQARSHEHFASASDGEPRPLLQPDASPIEESYSPIPSQRGLASQYRPESTTSSPLSEGHVARSRQQDARNTALPSGTASGIPQRNLSFRERAAQSDTLSLPESMLPRRTSSQHVQLAKEPPSGDPWANKRMAAERRYQAMQEMNAAHAGGPSLGNSDFYTDIRPVQQPEPQWPREEKTRGLAPSAAYQRRPSVSGMSDVDYHRSAMGYDGTREIGRASMAAAGVAGVAGVAAAAATAPAPVKKTARFHDDVEQGQHHHRISNMLYHSRGEMQPGQGTYSRPTYLEEWKKFRVGTLDGPLLDLTTEESSSVDDKTWWEPGGTRRGSITSRPRKGEAFDGEYDEANGPSRFKPPLHLVCGPLLRYCGMRKERSPGRAQRNGGGNGASDRQFWRGSVMIVTRDTDSSYDIAPTLRLFVQPLDLLPPPPSEVQGALPPEYVDPLVGHPKLGRNGETLYVRPVEHIAEARDLSRDETDGGLYEKTRSPGAGVGPTGGAVDPPGSFAARLKRTEMDGERAGRFKDVRGFRLHAERGVTFWRFNIEVELREAQQRIAYRINRSPSTGFWVPARGQAMHIMFHSCNGFSLGVNSHQFSGPDPLWRDVLNNHQTQPFHVMIGGGDQIYNDIVMQETALFQEWLTIKNPLVKYNAPFSADMQDELEDYYLNRYAMWFSQGLFALANSQIPMVNMYDDHDIIDGFGSYPHHFMNSPVFSGLGSVAFKYYMLFQHQSVIDETEESEPSWILGPNPGPYIEEVSRSLFMYLGAKVALLAVDCRTERMRDEVVREETWKRIMDRCYAEIEKGTTEHLIVLLGVPIAYPRLVWLENILTSRLMDPIKALGKTGLLGGFLNKFDGGVEVLDDLDDHWTAKEHKEERKVLIEDLQDLAADKSVRITMISGDVHLAAIGQFYSNPKLGVAKHKDFRYMPNVISSAIVNTPPPDLLADVLNKRNKVHHFDHDTDEDMIPLFDHGVDGKARNNKRLLPHRNWCSIQPYVPGSTPAGSPMQSTNELGGRSRSILRRNGSNVLRRNSLRNRAAASEGESRPPVSGGLLRTMSSRGRSSADNVRQDRAGTSVKRSFSLSRDFRPGNLFRRLSNRGNRRVDDGGINGSWGADSGSGHGREQDDGSSASSGESAAGQRGGRGPQMRGGAGSASALGGFVHDEYDTGDETHFSVKRRPVGQALQLQQRSQATIGGETAAATRQFYRTPTGLTARQSKQAQQFEVNLEGGLEIRLNVEVNPKEPTGITVPYRLLVPRLWYNYESEEATAAAVAHEEPTGLKRLLSLGRKRPNMDAGGGSSLTREMEAAPAN</sequence>
<dbReference type="GeneID" id="25981355"/>
<name>F0XS57_GROCL</name>
<dbReference type="InterPro" id="IPR043904">
    <property type="entry name" value="PhoD_2-like"/>
</dbReference>
<dbReference type="PANTHER" id="PTHR46689:SF1">
    <property type="entry name" value="PHOD-LIKE PHOSPHATASE DOMAIN-CONTAINING PROTEIN"/>
    <property type="match status" value="1"/>
</dbReference>
<dbReference type="OrthoDB" id="9999821at2759"/>
<evidence type="ECO:0000313" key="3">
    <source>
        <dbReference type="EMBL" id="EFW99406.1"/>
    </source>
</evidence>
<organism evidence="4">
    <name type="scientific">Grosmannia clavigera (strain kw1407 / UAMH 11150)</name>
    <name type="common">Blue stain fungus</name>
    <name type="synonym">Graphiocladiella clavigera</name>
    <dbReference type="NCBI Taxonomy" id="655863"/>
    <lineage>
        <taxon>Eukaryota</taxon>
        <taxon>Fungi</taxon>
        <taxon>Dikarya</taxon>
        <taxon>Ascomycota</taxon>
        <taxon>Pezizomycotina</taxon>
        <taxon>Sordariomycetes</taxon>
        <taxon>Sordariomycetidae</taxon>
        <taxon>Ophiostomatales</taxon>
        <taxon>Ophiostomataceae</taxon>
        <taxon>Leptographium</taxon>
    </lineage>
</organism>
<feature type="region of interest" description="Disordered" evidence="1">
    <location>
        <begin position="1275"/>
        <end position="1444"/>
    </location>
</feature>
<feature type="domain" description="PhoD-like phosphatase" evidence="2">
    <location>
        <begin position="855"/>
        <end position="1109"/>
    </location>
</feature>
<evidence type="ECO:0000256" key="1">
    <source>
        <dbReference type="SAM" id="MobiDB-lite"/>
    </source>
</evidence>
<feature type="compositionally biased region" description="Polar residues" evidence="1">
    <location>
        <begin position="354"/>
        <end position="372"/>
    </location>
</feature>
<dbReference type="InterPro" id="IPR038607">
    <property type="entry name" value="PhoD-like_sf"/>
</dbReference>
<evidence type="ECO:0000259" key="2">
    <source>
        <dbReference type="Pfam" id="PF19050"/>
    </source>
</evidence>
<feature type="compositionally biased region" description="Low complexity" evidence="1">
    <location>
        <begin position="1406"/>
        <end position="1417"/>
    </location>
</feature>
<feature type="compositionally biased region" description="Pro residues" evidence="1">
    <location>
        <begin position="156"/>
        <end position="166"/>
    </location>
</feature>
<dbReference type="Proteomes" id="UP000007796">
    <property type="component" value="Unassembled WGS sequence"/>
</dbReference>
<feature type="compositionally biased region" description="Low complexity" evidence="1">
    <location>
        <begin position="265"/>
        <end position="275"/>
    </location>
</feature>
<dbReference type="eggNOG" id="ENOG502QPI0">
    <property type="taxonomic scope" value="Eukaryota"/>
</dbReference>
<feature type="compositionally biased region" description="Basic and acidic residues" evidence="1">
    <location>
        <begin position="218"/>
        <end position="230"/>
    </location>
</feature>
<evidence type="ECO:0000313" key="4">
    <source>
        <dbReference type="Proteomes" id="UP000007796"/>
    </source>
</evidence>
<dbReference type="STRING" id="655863.F0XS57"/>
<gene>
    <name evidence="3" type="ORF">CMQ_7774</name>
</gene>
<dbReference type="CDD" id="cd07389">
    <property type="entry name" value="MPP_PhoD"/>
    <property type="match status" value="1"/>
</dbReference>
<dbReference type="RefSeq" id="XP_014168889.1">
    <property type="nucleotide sequence ID" value="XM_014313414.1"/>
</dbReference>
<accession>F0XS57</accession>
<feature type="region of interest" description="Disordered" evidence="1">
    <location>
        <begin position="455"/>
        <end position="481"/>
    </location>
</feature>
<feature type="compositionally biased region" description="Polar residues" evidence="1">
    <location>
        <begin position="1280"/>
        <end position="1290"/>
    </location>
</feature>
<feature type="region of interest" description="Disordered" evidence="1">
    <location>
        <begin position="597"/>
        <end position="619"/>
    </location>
</feature>
<feature type="domain" description="PhoD-like phosphatase" evidence="2">
    <location>
        <begin position="1117"/>
        <end position="1278"/>
    </location>
</feature>
<dbReference type="InParanoid" id="F0XS57"/>
<dbReference type="EMBL" id="GL629990">
    <property type="protein sequence ID" value="EFW99406.1"/>
    <property type="molecule type" value="Genomic_DNA"/>
</dbReference>
<feature type="region of interest" description="Disordered" evidence="1">
    <location>
        <begin position="1565"/>
        <end position="1590"/>
    </location>
</feature>
<feature type="compositionally biased region" description="Polar residues" evidence="1">
    <location>
        <begin position="332"/>
        <end position="341"/>
    </location>
</feature>
<dbReference type="GO" id="GO:0016020">
    <property type="term" value="C:membrane"/>
    <property type="evidence" value="ECO:0007669"/>
    <property type="project" value="TreeGrafter"/>
</dbReference>
<reference evidence="3 4" key="1">
    <citation type="journal article" date="2011" name="Proc. Natl. Acad. Sci. U.S.A.">
        <title>Genome and transcriptome analyses of the mountain pine beetle-fungal symbiont Grosmannia clavigera, a lodgepole pine pathogen.</title>
        <authorList>
            <person name="DiGuistini S."/>
            <person name="Wang Y."/>
            <person name="Liao N.Y."/>
            <person name="Taylor G."/>
            <person name="Tanguay P."/>
            <person name="Feau N."/>
            <person name="Henrissat B."/>
            <person name="Chan S.K."/>
            <person name="Hesse-Orce U."/>
            <person name="Alamouti S.M."/>
            <person name="Tsui C.K.M."/>
            <person name="Docking R.T."/>
            <person name="Levasseur A."/>
            <person name="Haridas S."/>
            <person name="Robertson G."/>
            <person name="Birol I."/>
            <person name="Holt R.A."/>
            <person name="Marra M.A."/>
            <person name="Hamelin R.C."/>
            <person name="Hirst M."/>
            <person name="Jones S.J.M."/>
            <person name="Bohlmann J."/>
            <person name="Breuil C."/>
        </authorList>
    </citation>
    <scope>NUCLEOTIDE SEQUENCE [LARGE SCALE GENOMIC DNA]</scope>
    <source>
        <strain evidence="4">kw1407 / UAMH 11150</strain>
    </source>
</reference>
<feature type="compositionally biased region" description="Polar residues" evidence="1">
    <location>
        <begin position="42"/>
        <end position="79"/>
    </location>
</feature>
<feature type="compositionally biased region" description="Low complexity" evidence="1">
    <location>
        <begin position="312"/>
        <end position="323"/>
    </location>
</feature>
<feature type="region of interest" description="Disordered" evidence="1">
    <location>
        <begin position="1"/>
        <end position="415"/>
    </location>
</feature>
<keyword evidence="4" id="KW-1185">Reference proteome</keyword>
<proteinExistence type="predicted"/>
<dbReference type="PANTHER" id="PTHR46689">
    <property type="entry name" value="MEMBRANE PROTEIN, PUTATIVE-RELATED"/>
    <property type="match status" value="1"/>
</dbReference>
<dbReference type="HOGENOM" id="CLU_000998_0_1_1"/>
<feature type="compositionally biased region" description="Polar residues" evidence="1">
    <location>
        <begin position="1334"/>
        <end position="1345"/>
    </location>
</feature>
<feature type="compositionally biased region" description="Low complexity" evidence="1">
    <location>
        <begin position="1300"/>
        <end position="1319"/>
    </location>
</feature>
<protein>
    <recommendedName>
        <fullName evidence="2">PhoD-like phosphatase domain-containing protein</fullName>
    </recommendedName>
</protein>
<dbReference type="Pfam" id="PF19050">
    <property type="entry name" value="PhoD_2"/>
    <property type="match status" value="2"/>
</dbReference>
<feature type="compositionally biased region" description="Gly residues" evidence="1">
    <location>
        <begin position="1418"/>
        <end position="1431"/>
    </location>
</feature>
<dbReference type="Gene3D" id="3.60.21.70">
    <property type="entry name" value="PhoD-like phosphatase"/>
    <property type="match status" value="1"/>
</dbReference>
<dbReference type="InterPro" id="IPR018946">
    <property type="entry name" value="PhoD-like_MPP"/>
</dbReference>
<feature type="compositionally biased region" description="Low complexity" evidence="1">
    <location>
        <begin position="192"/>
        <end position="212"/>
    </location>
</feature>